<accession>A0ABX8RCS3</accession>
<evidence type="ECO:0000313" key="2">
    <source>
        <dbReference type="Proteomes" id="UP000886818"/>
    </source>
</evidence>
<name>A0ABX8RCS3_9CLOT</name>
<reference evidence="1" key="1">
    <citation type="submission" date="2021-07" db="EMBL/GenBank/DDBJ databases">
        <title>Complete genome sequence of Crassaminicella sp. 143-21, isolated from a deep-sea hydrothermal vent.</title>
        <authorList>
            <person name="Li X."/>
        </authorList>
    </citation>
    <scope>NUCLEOTIDE SEQUENCE</scope>
    <source>
        <strain evidence="1">143-21</strain>
    </source>
</reference>
<organism evidence="1 2">
    <name type="scientific">Crassaminicella indica</name>
    <dbReference type="NCBI Taxonomy" id="2855394"/>
    <lineage>
        <taxon>Bacteria</taxon>
        <taxon>Bacillati</taxon>
        <taxon>Bacillota</taxon>
        <taxon>Clostridia</taxon>
        <taxon>Eubacteriales</taxon>
        <taxon>Clostridiaceae</taxon>
        <taxon>Crassaminicella</taxon>
    </lineage>
</organism>
<sequence length="68" mass="8297">MVVSMSMYKKLKSNSRMITGNMKADKVYENLFLRKSVKNKRELKEVFWKELKQSFIHNERPIKNLIYR</sequence>
<keyword evidence="2" id="KW-1185">Reference proteome</keyword>
<dbReference type="Proteomes" id="UP000886818">
    <property type="component" value="Chromosome"/>
</dbReference>
<dbReference type="RefSeq" id="WP_218283548.1">
    <property type="nucleotide sequence ID" value="NZ_CP078093.1"/>
</dbReference>
<proteinExistence type="predicted"/>
<protein>
    <submittedName>
        <fullName evidence="1">Uncharacterized protein</fullName>
    </submittedName>
</protein>
<gene>
    <name evidence="1" type="ORF">KVH43_03790</name>
</gene>
<dbReference type="EMBL" id="CP078093">
    <property type="protein sequence ID" value="QXM06855.1"/>
    <property type="molecule type" value="Genomic_DNA"/>
</dbReference>
<evidence type="ECO:0000313" key="1">
    <source>
        <dbReference type="EMBL" id="QXM06855.1"/>
    </source>
</evidence>